<gene>
    <name evidence="5" type="ORF">Clacol_004227</name>
</gene>
<dbReference type="EC" id="3.1.1.-" evidence="3"/>
<sequence length="95" mass="10450">MQWVQENAALFGGDPTKVTIYGQSAGAVSVGLHFVINNGNPASLFRAAIMVSDFIIFQPRRSQSPDLKTNASAIWCTPPVDRSRQRSTILRSTRE</sequence>
<organism evidence="5 6">
    <name type="scientific">Clathrus columnatus</name>
    <dbReference type="NCBI Taxonomy" id="1419009"/>
    <lineage>
        <taxon>Eukaryota</taxon>
        <taxon>Fungi</taxon>
        <taxon>Dikarya</taxon>
        <taxon>Basidiomycota</taxon>
        <taxon>Agaricomycotina</taxon>
        <taxon>Agaricomycetes</taxon>
        <taxon>Phallomycetidae</taxon>
        <taxon>Phallales</taxon>
        <taxon>Clathraceae</taxon>
        <taxon>Clathrus</taxon>
    </lineage>
</organism>
<dbReference type="InterPro" id="IPR050309">
    <property type="entry name" value="Type-B_Carboxylest/Lipase"/>
</dbReference>
<comment type="similarity">
    <text evidence="1 3">Belongs to the type-B carboxylesterase/lipase family.</text>
</comment>
<dbReference type="SUPFAM" id="SSF53474">
    <property type="entry name" value="alpha/beta-Hydrolases"/>
    <property type="match status" value="1"/>
</dbReference>
<dbReference type="InterPro" id="IPR002018">
    <property type="entry name" value="CarbesteraseB"/>
</dbReference>
<feature type="domain" description="Carboxylesterase type B" evidence="4">
    <location>
        <begin position="1"/>
        <end position="56"/>
    </location>
</feature>
<evidence type="ECO:0000256" key="3">
    <source>
        <dbReference type="RuleBase" id="RU361235"/>
    </source>
</evidence>
<name>A0AAV5AAF6_9AGAM</name>
<evidence type="ECO:0000313" key="6">
    <source>
        <dbReference type="Proteomes" id="UP001050691"/>
    </source>
</evidence>
<dbReference type="Proteomes" id="UP001050691">
    <property type="component" value="Unassembled WGS sequence"/>
</dbReference>
<reference evidence="5" key="1">
    <citation type="submission" date="2021-10" db="EMBL/GenBank/DDBJ databases">
        <title>De novo Genome Assembly of Clathrus columnatus (Basidiomycota, Fungi) Using Illumina and Nanopore Sequence Data.</title>
        <authorList>
            <person name="Ogiso-Tanaka E."/>
            <person name="Itagaki H."/>
            <person name="Hosoya T."/>
            <person name="Hosaka K."/>
        </authorList>
    </citation>
    <scope>NUCLEOTIDE SEQUENCE</scope>
    <source>
        <strain evidence="5">MO-923</strain>
    </source>
</reference>
<dbReference type="AlphaFoldDB" id="A0AAV5AAF6"/>
<evidence type="ECO:0000256" key="1">
    <source>
        <dbReference type="ARBA" id="ARBA00005964"/>
    </source>
</evidence>
<dbReference type="InterPro" id="IPR029058">
    <property type="entry name" value="AB_hydrolase_fold"/>
</dbReference>
<dbReference type="PANTHER" id="PTHR11559">
    <property type="entry name" value="CARBOXYLESTERASE"/>
    <property type="match status" value="1"/>
</dbReference>
<dbReference type="PROSITE" id="PS00122">
    <property type="entry name" value="CARBOXYLESTERASE_B_1"/>
    <property type="match status" value="1"/>
</dbReference>
<dbReference type="InterPro" id="IPR019826">
    <property type="entry name" value="Carboxylesterase_B_AS"/>
</dbReference>
<protein>
    <recommendedName>
        <fullName evidence="3">Carboxylic ester hydrolase</fullName>
        <ecNumber evidence="3">3.1.1.-</ecNumber>
    </recommendedName>
</protein>
<evidence type="ECO:0000259" key="4">
    <source>
        <dbReference type="Pfam" id="PF00135"/>
    </source>
</evidence>
<keyword evidence="6" id="KW-1185">Reference proteome</keyword>
<dbReference type="Gene3D" id="3.40.50.1820">
    <property type="entry name" value="alpha/beta hydrolase"/>
    <property type="match status" value="1"/>
</dbReference>
<dbReference type="EMBL" id="BPWL01000004">
    <property type="protein sequence ID" value="GJJ10001.1"/>
    <property type="molecule type" value="Genomic_DNA"/>
</dbReference>
<dbReference type="Pfam" id="PF00135">
    <property type="entry name" value="COesterase"/>
    <property type="match status" value="1"/>
</dbReference>
<comment type="caution">
    <text evidence="5">The sequence shown here is derived from an EMBL/GenBank/DDBJ whole genome shotgun (WGS) entry which is preliminary data.</text>
</comment>
<dbReference type="GO" id="GO:0016787">
    <property type="term" value="F:hydrolase activity"/>
    <property type="evidence" value="ECO:0007669"/>
    <property type="project" value="UniProtKB-KW"/>
</dbReference>
<keyword evidence="2 3" id="KW-0378">Hydrolase</keyword>
<accession>A0AAV5AAF6</accession>
<evidence type="ECO:0000313" key="5">
    <source>
        <dbReference type="EMBL" id="GJJ10001.1"/>
    </source>
</evidence>
<evidence type="ECO:0000256" key="2">
    <source>
        <dbReference type="ARBA" id="ARBA00022801"/>
    </source>
</evidence>
<proteinExistence type="inferred from homology"/>